<accession>A0A2M9CD81</accession>
<evidence type="ECO:0000313" key="2">
    <source>
        <dbReference type="Proteomes" id="UP000231693"/>
    </source>
</evidence>
<gene>
    <name evidence="1" type="ORF">CLV28_2736</name>
</gene>
<name>A0A2M9CD81_9CELL</name>
<keyword evidence="2" id="KW-1185">Reference proteome</keyword>
<dbReference type="AlphaFoldDB" id="A0A2M9CD81"/>
<evidence type="ECO:0000313" key="1">
    <source>
        <dbReference type="EMBL" id="PJJ69273.1"/>
    </source>
</evidence>
<organism evidence="1 2">
    <name type="scientific">Sediminihabitans luteus</name>
    <dbReference type="NCBI Taxonomy" id="1138585"/>
    <lineage>
        <taxon>Bacteria</taxon>
        <taxon>Bacillati</taxon>
        <taxon>Actinomycetota</taxon>
        <taxon>Actinomycetes</taxon>
        <taxon>Micrococcales</taxon>
        <taxon>Cellulomonadaceae</taxon>
        <taxon>Sediminihabitans</taxon>
    </lineage>
</organism>
<comment type="caution">
    <text evidence="1">The sequence shown here is derived from an EMBL/GenBank/DDBJ whole genome shotgun (WGS) entry which is preliminary data.</text>
</comment>
<dbReference type="EMBL" id="PGFE01000005">
    <property type="protein sequence ID" value="PJJ69273.1"/>
    <property type="molecule type" value="Genomic_DNA"/>
</dbReference>
<sequence>MLPFDRFTGGYEEMDLLSTADTAMNTVCAREQGVEAIALKPTYDPVYDSESFFGPWTVDQAERFGFVTPMTDADLRANGYVPQDYGEPPSEDRARALEIMARATDDDFAVFATCRERPESKQFDLYLPAQGPWNARLDAVSGGIDDDPAVRAVFDELGQCLQDNGLEPDPELPWQPVGADQRVINEEQVAMALTVVECKTSIDATRRIADRWAALQAPILDEYASELLDEQAVIDEALATAREYIGAHPEAFEPQR</sequence>
<protein>
    <submittedName>
        <fullName evidence="1">Uncharacterized protein</fullName>
    </submittedName>
</protein>
<reference evidence="1 2" key="1">
    <citation type="submission" date="2017-11" db="EMBL/GenBank/DDBJ databases">
        <title>Genomic Encyclopedia of Archaeal and Bacterial Type Strains, Phase II (KMG-II): From Individual Species to Whole Genera.</title>
        <authorList>
            <person name="Goeker M."/>
        </authorList>
    </citation>
    <scope>NUCLEOTIDE SEQUENCE [LARGE SCALE GENOMIC DNA]</scope>
    <source>
        <strain evidence="1 2">DSM 25478</strain>
    </source>
</reference>
<proteinExistence type="predicted"/>
<dbReference type="Proteomes" id="UP000231693">
    <property type="component" value="Unassembled WGS sequence"/>
</dbReference>